<evidence type="ECO:0000313" key="3">
    <source>
        <dbReference type="Proteomes" id="UP000001449"/>
    </source>
</evidence>
<evidence type="ECO:0000313" key="2">
    <source>
        <dbReference type="EMBL" id="EED93532.1"/>
    </source>
</evidence>
<proteinExistence type="predicted"/>
<dbReference type="PaxDb" id="35128-Thaps4878"/>
<dbReference type="Proteomes" id="UP000001449">
    <property type="component" value="Chromosome 4"/>
</dbReference>
<dbReference type="KEGG" id="tps:THAPSDRAFT_4878"/>
<feature type="compositionally biased region" description="Polar residues" evidence="1">
    <location>
        <begin position="42"/>
        <end position="51"/>
    </location>
</feature>
<organism evidence="2 3">
    <name type="scientific">Thalassiosira pseudonana</name>
    <name type="common">Marine diatom</name>
    <name type="synonym">Cyclotella nana</name>
    <dbReference type="NCBI Taxonomy" id="35128"/>
    <lineage>
        <taxon>Eukaryota</taxon>
        <taxon>Sar</taxon>
        <taxon>Stramenopiles</taxon>
        <taxon>Ochrophyta</taxon>
        <taxon>Bacillariophyta</taxon>
        <taxon>Coscinodiscophyceae</taxon>
        <taxon>Thalassiosirophycidae</taxon>
        <taxon>Thalassiosirales</taxon>
        <taxon>Thalassiosiraceae</taxon>
        <taxon>Thalassiosira</taxon>
    </lineage>
</organism>
<dbReference type="AlphaFoldDB" id="B8C0J9"/>
<evidence type="ECO:0000256" key="1">
    <source>
        <dbReference type="SAM" id="MobiDB-lite"/>
    </source>
</evidence>
<feature type="compositionally biased region" description="Low complexity" evidence="1">
    <location>
        <begin position="16"/>
        <end position="29"/>
    </location>
</feature>
<accession>B8C0J9</accession>
<dbReference type="RefSeq" id="XP_002289995.1">
    <property type="nucleotide sequence ID" value="XM_002289959.1"/>
</dbReference>
<gene>
    <name evidence="2" type="ORF">THAPSDRAFT_4878</name>
</gene>
<name>B8C0J9_THAPS</name>
<dbReference type="InParanoid" id="B8C0J9"/>
<protein>
    <submittedName>
        <fullName evidence="2">Uncharacterized protein</fullName>
    </submittedName>
</protein>
<sequence>MADDLYGDLDGTVAKPTQQPTTSTQLPNTSVTSSAGAEESSAPINHTNQSKLEQELYATRAENEELKKNMGILYRTAKAELERKDRTIDMLQNELDSLRR</sequence>
<reference evidence="2 3" key="2">
    <citation type="journal article" date="2008" name="Nature">
        <title>The Phaeodactylum genome reveals the evolutionary history of diatom genomes.</title>
        <authorList>
            <person name="Bowler C."/>
            <person name="Allen A.E."/>
            <person name="Badger J.H."/>
            <person name="Grimwood J."/>
            <person name="Jabbari K."/>
            <person name="Kuo A."/>
            <person name="Maheswari U."/>
            <person name="Martens C."/>
            <person name="Maumus F."/>
            <person name="Otillar R.P."/>
            <person name="Rayko E."/>
            <person name="Salamov A."/>
            <person name="Vandepoele K."/>
            <person name="Beszteri B."/>
            <person name="Gruber A."/>
            <person name="Heijde M."/>
            <person name="Katinka M."/>
            <person name="Mock T."/>
            <person name="Valentin K."/>
            <person name="Verret F."/>
            <person name="Berges J.A."/>
            <person name="Brownlee C."/>
            <person name="Cadoret J.P."/>
            <person name="Chiovitti A."/>
            <person name="Choi C.J."/>
            <person name="Coesel S."/>
            <person name="De Martino A."/>
            <person name="Detter J.C."/>
            <person name="Durkin C."/>
            <person name="Falciatore A."/>
            <person name="Fournet J."/>
            <person name="Haruta M."/>
            <person name="Huysman M.J."/>
            <person name="Jenkins B.D."/>
            <person name="Jiroutova K."/>
            <person name="Jorgensen R.E."/>
            <person name="Joubert Y."/>
            <person name="Kaplan A."/>
            <person name="Kroger N."/>
            <person name="Kroth P.G."/>
            <person name="La Roche J."/>
            <person name="Lindquist E."/>
            <person name="Lommer M."/>
            <person name="Martin-Jezequel V."/>
            <person name="Lopez P.J."/>
            <person name="Lucas S."/>
            <person name="Mangogna M."/>
            <person name="McGinnis K."/>
            <person name="Medlin L.K."/>
            <person name="Montsant A."/>
            <person name="Oudot-Le Secq M.P."/>
            <person name="Napoli C."/>
            <person name="Obornik M."/>
            <person name="Parker M.S."/>
            <person name="Petit J.L."/>
            <person name="Porcel B.M."/>
            <person name="Poulsen N."/>
            <person name="Robison M."/>
            <person name="Rychlewski L."/>
            <person name="Rynearson T.A."/>
            <person name="Schmutz J."/>
            <person name="Shapiro H."/>
            <person name="Siaut M."/>
            <person name="Stanley M."/>
            <person name="Sussman M.R."/>
            <person name="Taylor A.R."/>
            <person name="Vardi A."/>
            <person name="von Dassow P."/>
            <person name="Vyverman W."/>
            <person name="Willis A."/>
            <person name="Wyrwicz L.S."/>
            <person name="Rokhsar D.S."/>
            <person name="Weissenbach J."/>
            <person name="Armbrust E.V."/>
            <person name="Green B.R."/>
            <person name="Van de Peer Y."/>
            <person name="Grigoriev I.V."/>
        </authorList>
    </citation>
    <scope>NUCLEOTIDE SEQUENCE [LARGE SCALE GENOMIC DNA]</scope>
    <source>
        <strain evidence="2 3">CCMP1335</strain>
    </source>
</reference>
<feature type="region of interest" description="Disordered" evidence="1">
    <location>
        <begin position="1"/>
        <end position="51"/>
    </location>
</feature>
<dbReference type="HOGENOM" id="CLU_2311814_0_0_1"/>
<keyword evidence="3" id="KW-1185">Reference proteome</keyword>
<dbReference type="GeneID" id="7451386"/>
<reference evidence="2 3" key="1">
    <citation type="journal article" date="2004" name="Science">
        <title>The genome of the diatom Thalassiosira pseudonana: ecology, evolution, and metabolism.</title>
        <authorList>
            <person name="Armbrust E.V."/>
            <person name="Berges J.A."/>
            <person name="Bowler C."/>
            <person name="Green B.R."/>
            <person name="Martinez D."/>
            <person name="Putnam N.H."/>
            <person name="Zhou S."/>
            <person name="Allen A.E."/>
            <person name="Apt K.E."/>
            <person name="Bechner M."/>
            <person name="Brzezinski M.A."/>
            <person name="Chaal B.K."/>
            <person name="Chiovitti A."/>
            <person name="Davis A.K."/>
            <person name="Demarest M.S."/>
            <person name="Detter J.C."/>
            <person name="Glavina T."/>
            <person name="Goodstein D."/>
            <person name="Hadi M.Z."/>
            <person name="Hellsten U."/>
            <person name="Hildebrand M."/>
            <person name="Jenkins B.D."/>
            <person name="Jurka J."/>
            <person name="Kapitonov V.V."/>
            <person name="Kroger N."/>
            <person name="Lau W.W."/>
            <person name="Lane T.W."/>
            <person name="Larimer F.W."/>
            <person name="Lippmeier J.C."/>
            <person name="Lucas S."/>
            <person name="Medina M."/>
            <person name="Montsant A."/>
            <person name="Obornik M."/>
            <person name="Parker M.S."/>
            <person name="Palenik B."/>
            <person name="Pazour G.J."/>
            <person name="Richardson P.M."/>
            <person name="Rynearson T.A."/>
            <person name="Saito M.A."/>
            <person name="Schwartz D.C."/>
            <person name="Thamatrakoln K."/>
            <person name="Valentin K."/>
            <person name="Vardi A."/>
            <person name="Wilkerson F.P."/>
            <person name="Rokhsar D.S."/>
        </authorList>
    </citation>
    <scope>NUCLEOTIDE SEQUENCE [LARGE SCALE GENOMIC DNA]</scope>
    <source>
        <strain evidence="2 3">CCMP1335</strain>
    </source>
</reference>
<dbReference type="EMBL" id="CM000641">
    <property type="protein sequence ID" value="EED93532.1"/>
    <property type="molecule type" value="Genomic_DNA"/>
</dbReference>